<dbReference type="InterPro" id="IPR006259">
    <property type="entry name" value="Adenyl_kin_sub"/>
</dbReference>
<evidence type="ECO:0000256" key="5">
    <source>
        <dbReference type="ARBA" id="ARBA00022679"/>
    </source>
</evidence>
<dbReference type="InterPro" id="IPR000850">
    <property type="entry name" value="Adenylat/UMP-CMP_kin"/>
</dbReference>
<evidence type="ECO:0000256" key="4">
    <source>
        <dbReference type="ARBA" id="ARBA00012955"/>
    </source>
</evidence>
<keyword evidence="12" id="KW-1185">Reference proteome</keyword>
<keyword evidence="7 9" id="KW-0418">Kinase</keyword>
<name>A0A8J4AQ48_9CHLO</name>
<dbReference type="HAMAP" id="MF_00235">
    <property type="entry name" value="Adenylate_kinase_Adk"/>
    <property type="match status" value="1"/>
</dbReference>
<evidence type="ECO:0000256" key="3">
    <source>
        <dbReference type="ARBA" id="ARBA00007220"/>
    </source>
</evidence>
<gene>
    <name evidence="11" type="ORF">Vafri_2792</name>
</gene>
<evidence type="ECO:0000256" key="7">
    <source>
        <dbReference type="ARBA" id="ARBA00022777"/>
    </source>
</evidence>
<sequence>MPIDLSEVPTHELMKEIQHRLDCGNKPDKRVILIGPPGCGKGTQSPRIKYEHCLCHLATGDMLRAAVAAKTPLGLEAKKAMDAGALVSDDIVVGLIEEATQQPECAKGFILDGFPRTVVQAKKLDEMLAKRGQGIDKVLDFVVPDALLVERVTGRWVHPGSGRSYHEKFAPPKVTGVDDITGEPLIKRKDDNADTLKARLAAFHSQTTPVIEHYAKKVVVLKADRPQDEVARSIAAALA</sequence>
<dbReference type="EMBL" id="BNCO01000003">
    <property type="protein sequence ID" value="GIL45588.1"/>
    <property type="molecule type" value="Genomic_DNA"/>
</dbReference>
<protein>
    <recommendedName>
        <fullName evidence="4">adenylate kinase</fullName>
        <ecNumber evidence="4">2.7.4.3</ecNumber>
    </recommendedName>
    <alternativeName>
        <fullName evidence="8">ATP:AMP phosphotransferase</fullName>
    </alternativeName>
</protein>
<evidence type="ECO:0000259" key="10">
    <source>
        <dbReference type="Pfam" id="PF05191"/>
    </source>
</evidence>
<dbReference type="AlphaFoldDB" id="A0A8J4AQ48"/>
<dbReference type="InterPro" id="IPR033690">
    <property type="entry name" value="Adenylat_kinase_CS"/>
</dbReference>
<evidence type="ECO:0000256" key="2">
    <source>
        <dbReference type="ARBA" id="ARBA00003053"/>
    </source>
</evidence>
<dbReference type="CDD" id="cd01428">
    <property type="entry name" value="ADK"/>
    <property type="match status" value="1"/>
</dbReference>
<dbReference type="GO" id="GO:0005524">
    <property type="term" value="F:ATP binding"/>
    <property type="evidence" value="ECO:0007669"/>
    <property type="project" value="InterPro"/>
</dbReference>
<comment type="similarity">
    <text evidence="3 9">Belongs to the adenylate kinase family.</text>
</comment>
<accession>A0A8J4AQ48</accession>
<reference evidence="11" key="1">
    <citation type="journal article" date="2021" name="Proc. Natl. Acad. Sci. U.S.A.">
        <title>Three genomes in the algal genus Volvox reveal the fate of a haploid sex-determining region after a transition to homothallism.</title>
        <authorList>
            <person name="Yamamoto K."/>
            <person name="Hamaji T."/>
            <person name="Kawai-Toyooka H."/>
            <person name="Matsuzaki R."/>
            <person name="Takahashi F."/>
            <person name="Nishimura Y."/>
            <person name="Kawachi M."/>
            <person name="Noguchi H."/>
            <person name="Minakuchi Y."/>
            <person name="Umen J.G."/>
            <person name="Toyoda A."/>
            <person name="Nozaki H."/>
        </authorList>
    </citation>
    <scope>NUCLEOTIDE SEQUENCE</scope>
    <source>
        <strain evidence="11">NIES-3780</strain>
    </source>
</reference>
<keyword evidence="6" id="KW-0547">Nucleotide-binding</keyword>
<comment type="caution">
    <text evidence="11">The sequence shown here is derived from an EMBL/GenBank/DDBJ whole genome shotgun (WGS) entry which is preliminary data.</text>
</comment>
<dbReference type="NCBIfam" id="TIGR01351">
    <property type="entry name" value="adk"/>
    <property type="match status" value="1"/>
</dbReference>
<dbReference type="Proteomes" id="UP000747399">
    <property type="component" value="Unassembled WGS sequence"/>
</dbReference>
<dbReference type="EC" id="2.7.4.3" evidence="4"/>
<dbReference type="Gene3D" id="3.40.50.300">
    <property type="entry name" value="P-loop containing nucleotide triphosphate hydrolases"/>
    <property type="match status" value="1"/>
</dbReference>
<dbReference type="SUPFAM" id="SSF52540">
    <property type="entry name" value="P-loop containing nucleoside triphosphate hydrolases"/>
    <property type="match status" value="1"/>
</dbReference>
<dbReference type="InterPro" id="IPR007862">
    <property type="entry name" value="Adenylate_kinase_lid-dom"/>
</dbReference>
<comment type="function">
    <text evidence="2">Catalyzes the reversible transfer of the terminal phosphate group between ATP and AMP. Plays an important role in cellular energy homeostasis and in adenine nucleotide metabolism.</text>
</comment>
<dbReference type="PRINTS" id="PR00094">
    <property type="entry name" value="ADENYLTKNASE"/>
</dbReference>
<dbReference type="Pfam" id="PF00406">
    <property type="entry name" value="ADK"/>
    <property type="match status" value="1"/>
</dbReference>
<evidence type="ECO:0000313" key="11">
    <source>
        <dbReference type="EMBL" id="GIL45588.1"/>
    </source>
</evidence>
<feature type="domain" description="Adenylate kinase active site lid" evidence="10">
    <location>
        <begin position="155"/>
        <end position="190"/>
    </location>
</feature>
<evidence type="ECO:0000256" key="8">
    <source>
        <dbReference type="ARBA" id="ARBA00031517"/>
    </source>
</evidence>
<dbReference type="GO" id="GO:0004017">
    <property type="term" value="F:AMP kinase activity"/>
    <property type="evidence" value="ECO:0007669"/>
    <property type="project" value="UniProtKB-EC"/>
</dbReference>
<comment type="catalytic activity">
    <reaction evidence="1">
        <text>AMP + ATP = 2 ADP</text>
        <dbReference type="Rhea" id="RHEA:12973"/>
        <dbReference type="ChEBI" id="CHEBI:30616"/>
        <dbReference type="ChEBI" id="CHEBI:456215"/>
        <dbReference type="ChEBI" id="CHEBI:456216"/>
        <dbReference type="EC" id="2.7.4.3"/>
    </reaction>
</comment>
<organism evidence="11 12">
    <name type="scientific">Volvox africanus</name>
    <dbReference type="NCBI Taxonomy" id="51714"/>
    <lineage>
        <taxon>Eukaryota</taxon>
        <taxon>Viridiplantae</taxon>
        <taxon>Chlorophyta</taxon>
        <taxon>core chlorophytes</taxon>
        <taxon>Chlorophyceae</taxon>
        <taxon>CS clade</taxon>
        <taxon>Chlamydomonadales</taxon>
        <taxon>Volvocaceae</taxon>
        <taxon>Volvox</taxon>
    </lineage>
</organism>
<keyword evidence="5 9" id="KW-0808">Transferase</keyword>
<dbReference type="PANTHER" id="PTHR23359">
    <property type="entry name" value="NUCLEOTIDE KINASE"/>
    <property type="match status" value="1"/>
</dbReference>
<dbReference type="Pfam" id="PF05191">
    <property type="entry name" value="ADK_lid"/>
    <property type="match status" value="1"/>
</dbReference>
<dbReference type="FunFam" id="3.40.50.300:FF:000106">
    <property type="entry name" value="Adenylate kinase mitochondrial"/>
    <property type="match status" value="1"/>
</dbReference>
<evidence type="ECO:0000256" key="6">
    <source>
        <dbReference type="ARBA" id="ARBA00022741"/>
    </source>
</evidence>
<evidence type="ECO:0000313" key="12">
    <source>
        <dbReference type="Proteomes" id="UP000747399"/>
    </source>
</evidence>
<evidence type="ECO:0000256" key="9">
    <source>
        <dbReference type="RuleBase" id="RU003330"/>
    </source>
</evidence>
<proteinExistence type="inferred from homology"/>
<dbReference type="NCBIfam" id="NF001381">
    <property type="entry name" value="PRK00279.1-3"/>
    <property type="match status" value="1"/>
</dbReference>
<dbReference type="InterPro" id="IPR027417">
    <property type="entry name" value="P-loop_NTPase"/>
</dbReference>
<evidence type="ECO:0000256" key="1">
    <source>
        <dbReference type="ARBA" id="ARBA00000582"/>
    </source>
</evidence>
<dbReference type="PROSITE" id="PS00113">
    <property type="entry name" value="ADENYLATE_KINASE"/>
    <property type="match status" value="1"/>
</dbReference>